<reference evidence="3" key="1">
    <citation type="journal article" date="2018" name="Genome Res.">
        <title>The genomic architecture and molecular evolution of ant odorant receptors.</title>
        <authorList>
            <person name="McKenzie S.K."/>
            <person name="Kronauer D.J.C."/>
        </authorList>
    </citation>
    <scope>NUCLEOTIDE SEQUENCE [LARGE SCALE GENOMIC DNA]</scope>
    <source>
        <strain evidence="3">Clonal line C1</strain>
    </source>
</reference>
<dbReference type="Proteomes" id="UP000279307">
    <property type="component" value="Chromosome 8"/>
</dbReference>
<dbReference type="AlphaFoldDB" id="A0A3L8DI12"/>
<name>A0A3L8DI12_OOCBI</name>
<dbReference type="Pfam" id="PF14961">
    <property type="entry name" value="BROMI"/>
    <property type="match status" value="1"/>
</dbReference>
<protein>
    <recommendedName>
        <fullName evidence="4">Protein broad-minded</fullName>
    </recommendedName>
</protein>
<organism evidence="3">
    <name type="scientific">Ooceraea biroi</name>
    <name type="common">Clonal raider ant</name>
    <name type="synonym">Cerapachys biroi</name>
    <dbReference type="NCBI Taxonomy" id="2015173"/>
    <lineage>
        <taxon>Eukaryota</taxon>
        <taxon>Metazoa</taxon>
        <taxon>Ecdysozoa</taxon>
        <taxon>Arthropoda</taxon>
        <taxon>Hexapoda</taxon>
        <taxon>Insecta</taxon>
        <taxon>Pterygota</taxon>
        <taxon>Neoptera</taxon>
        <taxon>Endopterygota</taxon>
        <taxon>Hymenoptera</taxon>
        <taxon>Apocrita</taxon>
        <taxon>Aculeata</taxon>
        <taxon>Formicoidea</taxon>
        <taxon>Formicidae</taxon>
        <taxon>Dorylinae</taxon>
        <taxon>Ooceraea</taxon>
    </lineage>
</organism>
<evidence type="ECO:0000313" key="3">
    <source>
        <dbReference type="EMBL" id="RLU19966.1"/>
    </source>
</evidence>
<reference evidence="3" key="2">
    <citation type="submission" date="2018-07" db="EMBL/GenBank/DDBJ databases">
        <authorList>
            <person name="Mckenzie S.K."/>
            <person name="Kronauer D.J.C."/>
        </authorList>
    </citation>
    <scope>NUCLEOTIDE SEQUENCE</scope>
    <source>
        <strain evidence="3">Clonal line C1</strain>
    </source>
</reference>
<feature type="domain" description="BROMI middle region" evidence="1">
    <location>
        <begin position="98"/>
        <end position="381"/>
    </location>
</feature>
<evidence type="ECO:0008006" key="4">
    <source>
        <dbReference type="Google" id="ProtNLM"/>
    </source>
</evidence>
<gene>
    <name evidence="3" type="ORF">DMN91_008525</name>
</gene>
<dbReference type="InterPro" id="IPR055392">
    <property type="entry name" value="BROMI_C"/>
</dbReference>
<dbReference type="OrthoDB" id="1668230at2759"/>
<proteinExistence type="predicted"/>
<dbReference type="InterPro" id="IPR032735">
    <property type="entry name" value="BROMI_M"/>
</dbReference>
<evidence type="ECO:0000259" key="1">
    <source>
        <dbReference type="Pfam" id="PF14961"/>
    </source>
</evidence>
<accession>A0A3L8DI12</accession>
<comment type="caution">
    <text evidence="3">The sequence shown here is derived from an EMBL/GenBank/DDBJ whole genome shotgun (WGS) entry which is preliminary data.</text>
</comment>
<sequence>MEKGIPPDLNKWLRKCLKKEFGKVIQDAIEEDQEPSDIANKLTRSRNMATLVSSMKMAIAEQYIAIKPPSAASQSQSLLSFVSDLTTDDWASPQENGEQYNYIIDKISRDKPVHVRLAGYGILLKIELSNVNASSQWDVLQKTLLDGLTDDSRAIFEASMQVHAKLLNFPQLHETHGNLLNAFNAQYHSQKMRETLPTLISGINFKFFLHEKLFRLMHLVIRYQEEMLKNTRHSDKTMEEIIEQFVVFLSTHSFGNALQPKTLNTLNIISVLEPHAKWCKKWLHGLSTRRIFVAALAKSPTLLQNIVDCMKHGLETTPRSLSVSISEEDNELCISGNTIETLTHLHCLVFVSRLCSYEAGRTLLAESTLKAPFVVADFLVEMSSALNKIAAEAPSGAYDTSRKALQNALNVPEGFHSTEFYHAALCHLTSPSDVKIWPHTLDIISRMVDTVDGPEFLTTSCKEHPAKSEKAVSKCPVAIVVRYASNLLKQPFSIMDIERVLDSFHLVEKLFDVYDVYEAAQEPIETQFYPAVANFYKKLNKCSVENENKVQQVDSAVKKVLLKMVSVPLGLQALVSEKLVFEELIRGLIVPLRATWSSTDIVSFISSAGYFDTGYNVLADLAPHVLSTLLSRICANVENPRFFYDPWKQENVDEFLHILTLFSLNFNCFAAFMVNDSELDDDGEEKDYLSNLSELLQAAMNEDSSYHHLGLLSLNAVIWNLDIYVYLLNSLNFQKALLDMQKESTIVLEIRKEEADDETDYEPAVENDEDNKPELTKEYVIDDSSFLRHNILLKSYYMTHKRKRYTIPLEEYELFSEFPPPRIYADLTDSPDAQYDTELDDMLQDERPGLLDISWVSQVRAAHKVSRCPMKNSAMTNLLNQMHKAIPTAEWVEQFKWQENITYDADYWHPEDVQAITVVLNYAEQQQILENTDDNQQNLKKFIHSAYIFIQYSKPSRFEGFDWFLATVFLICDGDLNKCKTFIMQLVQFPSALLLWPKLGRVIDEKNDESTSSQFTFMQVLEAMVNIELPNVKYGLKVIKFHLLRVQLFGMQYITRSDFNKDACGVDWWMIFSRMISQCFWGILPWSEIVHFLAICILYPPDYMVYYGVSLLQYCHEVLLQDLTSGRMWPENMVCIFIEDKSFTRVICRQIIRQVNSRTDIRRISLPCLHLVHGWLESTIQKQSVTGNDEKLEFRRRDINACARCILFKNKIEKRNHKTLARMRVAKVLCLHAFTCFSFIRKKLFYRSFILKSYLSKILYHE</sequence>
<feature type="domain" description="BROMI C-terminal Rab TBC-like" evidence="2">
    <location>
        <begin position="772"/>
        <end position="1002"/>
    </location>
</feature>
<feature type="domain" description="BROMI C-terminal Rab TBC-like" evidence="2">
    <location>
        <begin position="1071"/>
        <end position="1122"/>
    </location>
</feature>
<dbReference type="Pfam" id="PF23440">
    <property type="entry name" value="BROMI_C"/>
    <property type="match status" value="2"/>
</dbReference>
<evidence type="ECO:0000259" key="2">
    <source>
        <dbReference type="Pfam" id="PF23440"/>
    </source>
</evidence>
<dbReference type="EMBL" id="QOIP01000008">
    <property type="protein sequence ID" value="RLU19966.1"/>
    <property type="molecule type" value="Genomic_DNA"/>
</dbReference>